<keyword evidence="1" id="KW-1133">Transmembrane helix</keyword>
<keyword evidence="1" id="KW-0472">Membrane</keyword>
<dbReference type="AlphaFoldDB" id="A0A450SD30"/>
<keyword evidence="1" id="KW-0812">Transmembrane</keyword>
<organism evidence="2">
    <name type="scientific">Candidatus Kentrum sp. FW</name>
    <dbReference type="NCBI Taxonomy" id="2126338"/>
    <lineage>
        <taxon>Bacteria</taxon>
        <taxon>Pseudomonadati</taxon>
        <taxon>Pseudomonadota</taxon>
        <taxon>Gammaproteobacteria</taxon>
        <taxon>Candidatus Kentrum</taxon>
    </lineage>
</organism>
<gene>
    <name evidence="2" type="ORF">BECKFW1821A_GA0114235_102716</name>
    <name evidence="3" type="ORF">BECKFW1821B_GA0114236_102119</name>
</gene>
<evidence type="ECO:0000313" key="2">
    <source>
        <dbReference type="EMBL" id="VFJ50413.1"/>
    </source>
</evidence>
<evidence type="ECO:0000256" key="1">
    <source>
        <dbReference type="SAM" id="Phobius"/>
    </source>
</evidence>
<proteinExistence type="predicted"/>
<sequence>MVILQLLMTQSRSANTDCCFISNINIVIMTALTIVLALMTNFSLLVPFLMKLDRWILA</sequence>
<feature type="transmembrane region" description="Helical" evidence="1">
    <location>
        <begin position="26"/>
        <end position="50"/>
    </location>
</feature>
<reference evidence="2" key="1">
    <citation type="submission" date="2019-02" db="EMBL/GenBank/DDBJ databases">
        <authorList>
            <person name="Gruber-Vodicka R. H."/>
            <person name="Seah K. B. B."/>
        </authorList>
    </citation>
    <scope>NUCLEOTIDE SEQUENCE</scope>
    <source>
        <strain evidence="3">BECK_BZ106</strain>
        <strain evidence="2">BECK_BZ15</strain>
    </source>
</reference>
<evidence type="ECO:0000313" key="3">
    <source>
        <dbReference type="EMBL" id="VFJ55112.1"/>
    </source>
</evidence>
<accession>A0A450SD30</accession>
<dbReference type="EMBL" id="CAADFD010000021">
    <property type="protein sequence ID" value="VFJ55112.1"/>
    <property type="molecule type" value="Genomic_DNA"/>
</dbReference>
<dbReference type="EMBL" id="CAADEW010000027">
    <property type="protein sequence ID" value="VFJ50413.1"/>
    <property type="molecule type" value="Genomic_DNA"/>
</dbReference>
<name>A0A450SD30_9GAMM</name>
<protein>
    <submittedName>
        <fullName evidence="2">Uncharacterized protein</fullName>
    </submittedName>
</protein>